<dbReference type="HOGENOM" id="CLU_1825598_0_0_1"/>
<gene>
    <name evidence="1" type="ORF">K443DRAFT_125792</name>
</gene>
<keyword evidence="2" id="KW-1185">Reference proteome</keyword>
<reference evidence="1 2" key="1">
    <citation type="submission" date="2014-04" db="EMBL/GenBank/DDBJ databases">
        <authorList>
            <consortium name="DOE Joint Genome Institute"/>
            <person name="Kuo A."/>
            <person name="Kohler A."/>
            <person name="Nagy L.G."/>
            <person name="Floudas D."/>
            <person name="Copeland A."/>
            <person name="Barry K.W."/>
            <person name="Cichocki N."/>
            <person name="Veneault-Fourrey C."/>
            <person name="LaButti K."/>
            <person name="Lindquist E.A."/>
            <person name="Lipzen A."/>
            <person name="Lundell T."/>
            <person name="Morin E."/>
            <person name="Murat C."/>
            <person name="Sun H."/>
            <person name="Tunlid A."/>
            <person name="Henrissat B."/>
            <person name="Grigoriev I.V."/>
            <person name="Hibbett D.S."/>
            <person name="Martin F."/>
            <person name="Nordberg H.P."/>
            <person name="Cantor M.N."/>
            <person name="Hua S.X."/>
        </authorList>
    </citation>
    <scope>NUCLEOTIDE SEQUENCE [LARGE SCALE GENOMIC DNA]</scope>
    <source>
        <strain evidence="1 2">LaAM-08-1</strain>
    </source>
</reference>
<accession>A0A0C9WVQ4</accession>
<protein>
    <submittedName>
        <fullName evidence="1">Uncharacterized protein</fullName>
    </submittedName>
</protein>
<dbReference type="AlphaFoldDB" id="A0A0C9WVQ4"/>
<dbReference type="EMBL" id="KN838880">
    <property type="protein sequence ID" value="KIJ92848.1"/>
    <property type="molecule type" value="Genomic_DNA"/>
</dbReference>
<reference evidence="2" key="2">
    <citation type="submission" date="2015-01" db="EMBL/GenBank/DDBJ databases">
        <title>Evolutionary Origins and Diversification of the Mycorrhizal Mutualists.</title>
        <authorList>
            <consortium name="DOE Joint Genome Institute"/>
            <consortium name="Mycorrhizal Genomics Consortium"/>
            <person name="Kohler A."/>
            <person name="Kuo A."/>
            <person name="Nagy L.G."/>
            <person name="Floudas D."/>
            <person name="Copeland A."/>
            <person name="Barry K.W."/>
            <person name="Cichocki N."/>
            <person name="Veneault-Fourrey C."/>
            <person name="LaButti K."/>
            <person name="Lindquist E.A."/>
            <person name="Lipzen A."/>
            <person name="Lundell T."/>
            <person name="Morin E."/>
            <person name="Murat C."/>
            <person name="Riley R."/>
            <person name="Ohm R."/>
            <person name="Sun H."/>
            <person name="Tunlid A."/>
            <person name="Henrissat B."/>
            <person name="Grigoriev I.V."/>
            <person name="Hibbett D.S."/>
            <person name="Martin F."/>
        </authorList>
    </citation>
    <scope>NUCLEOTIDE SEQUENCE [LARGE SCALE GENOMIC DNA]</scope>
    <source>
        <strain evidence="2">LaAM-08-1</strain>
    </source>
</reference>
<name>A0A0C9WVQ4_9AGAR</name>
<sequence>MAEARPIKAPATAESEGEHLFIWLDDHHHHHPHESGHQHHPHERFTFVGTYTLPASDERRLEAKGIITFGRQETFVSGGHGKFKVTKKKDEAEYDVEVVISYHKEAGPIIIESPAVFKGKGDLREGEGVGEWKWIKREEKK</sequence>
<evidence type="ECO:0000313" key="1">
    <source>
        <dbReference type="EMBL" id="KIJ92848.1"/>
    </source>
</evidence>
<organism evidence="1 2">
    <name type="scientific">Laccaria amethystina LaAM-08-1</name>
    <dbReference type="NCBI Taxonomy" id="1095629"/>
    <lineage>
        <taxon>Eukaryota</taxon>
        <taxon>Fungi</taxon>
        <taxon>Dikarya</taxon>
        <taxon>Basidiomycota</taxon>
        <taxon>Agaricomycotina</taxon>
        <taxon>Agaricomycetes</taxon>
        <taxon>Agaricomycetidae</taxon>
        <taxon>Agaricales</taxon>
        <taxon>Agaricineae</taxon>
        <taxon>Hydnangiaceae</taxon>
        <taxon>Laccaria</taxon>
    </lineage>
</organism>
<proteinExistence type="predicted"/>
<evidence type="ECO:0000313" key="2">
    <source>
        <dbReference type="Proteomes" id="UP000054477"/>
    </source>
</evidence>
<dbReference type="Proteomes" id="UP000054477">
    <property type="component" value="Unassembled WGS sequence"/>
</dbReference>